<feature type="domain" description="3-hydroxyacyl-CoA dehydrogenase C-terminal" evidence="4">
    <location>
        <begin position="191"/>
        <end position="288"/>
    </location>
</feature>
<feature type="domain" description="3-hydroxyacyl-CoA dehydrogenase NAD binding" evidence="5">
    <location>
        <begin position="11"/>
        <end position="188"/>
    </location>
</feature>
<dbReference type="InterPro" id="IPR013328">
    <property type="entry name" value="6PGD_dom2"/>
</dbReference>
<keyword evidence="7" id="KW-1185">Reference proteome</keyword>
<evidence type="ECO:0000256" key="1">
    <source>
        <dbReference type="ARBA" id="ARBA00023002"/>
    </source>
</evidence>
<evidence type="ECO:0000256" key="2">
    <source>
        <dbReference type="SAM" id="MobiDB-lite"/>
    </source>
</evidence>
<dbReference type="GO" id="GO:0006631">
    <property type="term" value="P:fatty acid metabolic process"/>
    <property type="evidence" value="ECO:0007669"/>
    <property type="project" value="InterPro"/>
</dbReference>
<accession>A0A4Q9GZY9</accession>
<dbReference type="InterPro" id="IPR006176">
    <property type="entry name" value="3-OHacyl-CoA_DH_NAD-bd"/>
</dbReference>
<dbReference type="InterPro" id="IPR008927">
    <property type="entry name" value="6-PGluconate_DH-like_C_sf"/>
</dbReference>
<evidence type="ECO:0000313" key="7">
    <source>
        <dbReference type="Proteomes" id="UP000292120"/>
    </source>
</evidence>
<dbReference type="Pfam" id="PF00725">
    <property type="entry name" value="3HCDH"/>
    <property type="match status" value="2"/>
</dbReference>
<dbReference type="NCBIfam" id="NF006124">
    <property type="entry name" value="PRK08268.1"/>
    <property type="match status" value="1"/>
</dbReference>
<dbReference type="GO" id="GO:0070403">
    <property type="term" value="F:NAD+ binding"/>
    <property type="evidence" value="ECO:0007669"/>
    <property type="project" value="InterPro"/>
</dbReference>
<comment type="caution">
    <text evidence="6">The sequence shown here is derived from an EMBL/GenBank/DDBJ whole genome shotgun (WGS) entry which is preliminary data.</text>
</comment>
<feature type="transmembrane region" description="Helical" evidence="3">
    <location>
        <begin position="12"/>
        <end position="32"/>
    </location>
</feature>
<dbReference type="PANTHER" id="PTHR48075:SF5">
    <property type="entry name" value="3-HYDROXYBUTYRYL-COA DEHYDROGENASE"/>
    <property type="match status" value="1"/>
</dbReference>
<keyword evidence="3" id="KW-1133">Transmembrane helix</keyword>
<evidence type="ECO:0000313" key="6">
    <source>
        <dbReference type="EMBL" id="TBO32402.1"/>
    </source>
</evidence>
<dbReference type="Proteomes" id="UP000292120">
    <property type="component" value="Unassembled WGS sequence"/>
</dbReference>
<evidence type="ECO:0000256" key="3">
    <source>
        <dbReference type="SAM" id="Phobius"/>
    </source>
</evidence>
<gene>
    <name evidence="6" type="ORF">EYS42_04150</name>
</gene>
<keyword evidence="3" id="KW-0472">Membrane</keyword>
<dbReference type="InterPro" id="IPR036291">
    <property type="entry name" value="NAD(P)-bd_dom_sf"/>
</dbReference>
<dbReference type="Pfam" id="PF02737">
    <property type="entry name" value="3HCDH_N"/>
    <property type="match status" value="1"/>
</dbReference>
<dbReference type="GO" id="GO:0016616">
    <property type="term" value="F:oxidoreductase activity, acting on the CH-OH group of donors, NAD or NADP as acceptor"/>
    <property type="evidence" value="ECO:0007669"/>
    <property type="project" value="InterPro"/>
</dbReference>
<evidence type="ECO:0000259" key="5">
    <source>
        <dbReference type="Pfam" id="PF02737"/>
    </source>
</evidence>
<organism evidence="6 7">
    <name type="scientific">Aquabacterium lacunae</name>
    <dbReference type="NCBI Taxonomy" id="2528630"/>
    <lineage>
        <taxon>Bacteria</taxon>
        <taxon>Pseudomonadati</taxon>
        <taxon>Pseudomonadota</taxon>
        <taxon>Betaproteobacteria</taxon>
        <taxon>Burkholderiales</taxon>
        <taxon>Aquabacterium</taxon>
    </lineage>
</organism>
<name>A0A4Q9GZY9_9BURK</name>
<dbReference type="InterPro" id="IPR006108">
    <property type="entry name" value="3HC_DH_C"/>
</dbReference>
<dbReference type="EMBL" id="SIXI01000002">
    <property type="protein sequence ID" value="TBO32402.1"/>
    <property type="molecule type" value="Genomic_DNA"/>
</dbReference>
<sequence length="509" mass="54039">MTPDTHTFHTLGLVGSGVMGLGIAQIAVLAGLRVRLLDAREGVAAEGVQRLLSTLEGLAAKRKVSAEQLAFARQGLQPVQTVADLAGCELVVEAIVEDLAAKQALMRELEAAVAAQAVLATNTSSLSVTAIAAGLQHPGRVAGFHFFNPVPLMKIVEVIGGVRTEPAVVQALLALGRRMGHTAVQAQDTPGFIVNHAGRGYGTESLRLLAEQVAPLEDIDRVLRDTAGFRLGPFELMDLTGLDVSHPVMESIYHQYYEEPRFRPQGITRQRLTAGLLGRKSGQGFYRYADGQPQRSPEPPTGDARPARVWVSQADATGAERAMALLHNLGAVLDTGAQPGPDSLCVVTPLGHDVSTLAFQQGLPPQRTVGLCTLFDTHKRRVLMASPATAPEALAQARGLLGHDGVPVTVLQDSAGMVAARVVATIVNIASEMAQQGIAQPTDIDQAVQLGLGYPFGPLAWGDRLGPARVLQVLDELLASTGDMRYRASPWLRRRAQLGMGLTEVSRTA</sequence>
<keyword evidence="1" id="KW-0560">Oxidoreductase</keyword>
<protein>
    <submittedName>
        <fullName evidence="6">3-hydroxyacyl-CoA dehydrogenase</fullName>
    </submittedName>
</protein>
<dbReference type="RefSeq" id="WP_130966616.1">
    <property type="nucleotide sequence ID" value="NZ_SIXI01000002.1"/>
</dbReference>
<dbReference type="AlphaFoldDB" id="A0A4Q9GZY9"/>
<dbReference type="PANTHER" id="PTHR48075">
    <property type="entry name" value="3-HYDROXYACYL-COA DEHYDROGENASE FAMILY PROTEIN"/>
    <property type="match status" value="1"/>
</dbReference>
<feature type="region of interest" description="Disordered" evidence="2">
    <location>
        <begin position="287"/>
        <end position="306"/>
    </location>
</feature>
<evidence type="ECO:0000259" key="4">
    <source>
        <dbReference type="Pfam" id="PF00725"/>
    </source>
</evidence>
<dbReference type="Gene3D" id="3.40.50.720">
    <property type="entry name" value="NAD(P)-binding Rossmann-like Domain"/>
    <property type="match status" value="1"/>
</dbReference>
<dbReference type="OrthoDB" id="5287258at2"/>
<feature type="domain" description="3-hydroxyacyl-CoA dehydrogenase C-terminal" evidence="4">
    <location>
        <begin position="416"/>
        <end position="499"/>
    </location>
</feature>
<proteinExistence type="predicted"/>
<reference evidence="6 7" key="1">
    <citation type="submission" date="2019-02" db="EMBL/GenBank/DDBJ databases">
        <title>Aquabacterium sp. strain KMB7.</title>
        <authorList>
            <person name="Chen W.-M."/>
        </authorList>
    </citation>
    <scope>NUCLEOTIDE SEQUENCE [LARGE SCALE GENOMIC DNA]</scope>
    <source>
        <strain evidence="6 7">KMB7</strain>
    </source>
</reference>
<keyword evidence="3" id="KW-0812">Transmembrane</keyword>
<dbReference type="Gene3D" id="1.10.1040.10">
    <property type="entry name" value="N-(1-d-carboxylethyl)-l-norvaline Dehydrogenase, domain 2"/>
    <property type="match status" value="2"/>
</dbReference>
<dbReference type="SUPFAM" id="SSF51735">
    <property type="entry name" value="NAD(P)-binding Rossmann-fold domains"/>
    <property type="match status" value="1"/>
</dbReference>
<dbReference type="SUPFAM" id="SSF48179">
    <property type="entry name" value="6-phosphogluconate dehydrogenase C-terminal domain-like"/>
    <property type="match status" value="2"/>
</dbReference>
<dbReference type="FunFam" id="3.40.50.720:FF:000009">
    <property type="entry name" value="Fatty oxidation complex, alpha subunit"/>
    <property type="match status" value="1"/>
</dbReference>